<dbReference type="Proteomes" id="UP001168877">
    <property type="component" value="Unassembled WGS sequence"/>
</dbReference>
<dbReference type="EMBL" id="JAUESC010000387">
    <property type="protein sequence ID" value="KAK0573165.1"/>
    <property type="molecule type" value="Genomic_DNA"/>
</dbReference>
<accession>A0AA39RH07</accession>
<reference evidence="1" key="1">
    <citation type="journal article" date="2022" name="Plant J.">
        <title>Strategies of tolerance reflected in two North American maple genomes.</title>
        <authorList>
            <person name="McEvoy S.L."/>
            <person name="Sezen U.U."/>
            <person name="Trouern-Trend A."/>
            <person name="McMahon S.M."/>
            <person name="Schaberg P.G."/>
            <person name="Yang J."/>
            <person name="Wegrzyn J.L."/>
            <person name="Swenson N.G."/>
        </authorList>
    </citation>
    <scope>NUCLEOTIDE SEQUENCE</scope>
    <source>
        <strain evidence="1">NS2018</strain>
    </source>
</reference>
<name>A0AA39RH07_ACESA</name>
<reference evidence="1" key="2">
    <citation type="submission" date="2023-06" db="EMBL/GenBank/DDBJ databases">
        <authorList>
            <person name="Swenson N.G."/>
            <person name="Wegrzyn J.L."/>
            <person name="Mcevoy S.L."/>
        </authorList>
    </citation>
    <scope>NUCLEOTIDE SEQUENCE</scope>
    <source>
        <strain evidence="1">NS2018</strain>
        <tissue evidence="1">Leaf</tissue>
    </source>
</reference>
<comment type="caution">
    <text evidence="1">The sequence shown here is derived from an EMBL/GenBank/DDBJ whole genome shotgun (WGS) entry which is preliminary data.</text>
</comment>
<sequence>MTGDGLRTTGDGLRTIVQVSTTPVIDNPGNVKTTAEKEASNDIDVLLTKMMASHLADEEVVDRCPIDQQLLLVREVNGGQLVGWAT</sequence>
<protein>
    <submittedName>
        <fullName evidence="1">Uncharacterized protein</fullName>
    </submittedName>
</protein>
<gene>
    <name evidence="1" type="ORF">LWI29_003839</name>
</gene>
<keyword evidence="2" id="KW-1185">Reference proteome</keyword>
<evidence type="ECO:0000313" key="2">
    <source>
        <dbReference type="Proteomes" id="UP001168877"/>
    </source>
</evidence>
<organism evidence="1 2">
    <name type="scientific">Acer saccharum</name>
    <name type="common">Sugar maple</name>
    <dbReference type="NCBI Taxonomy" id="4024"/>
    <lineage>
        <taxon>Eukaryota</taxon>
        <taxon>Viridiplantae</taxon>
        <taxon>Streptophyta</taxon>
        <taxon>Embryophyta</taxon>
        <taxon>Tracheophyta</taxon>
        <taxon>Spermatophyta</taxon>
        <taxon>Magnoliopsida</taxon>
        <taxon>eudicotyledons</taxon>
        <taxon>Gunneridae</taxon>
        <taxon>Pentapetalae</taxon>
        <taxon>rosids</taxon>
        <taxon>malvids</taxon>
        <taxon>Sapindales</taxon>
        <taxon>Sapindaceae</taxon>
        <taxon>Hippocastanoideae</taxon>
        <taxon>Acereae</taxon>
        <taxon>Acer</taxon>
    </lineage>
</organism>
<evidence type="ECO:0000313" key="1">
    <source>
        <dbReference type="EMBL" id="KAK0573165.1"/>
    </source>
</evidence>
<dbReference type="AlphaFoldDB" id="A0AA39RH07"/>
<proteinExistence type="predicted"/>